<accession>A0AAW1NKZ0</accession>
<proteinExistence type="predicted"/>
<dbReference type="Proteomes" id="UP001458880">
    <property type="component" value="Unassembled WGS sequence"/>
</dbReference>
<dbReference type="AlphaFoldDB" id="A0AAW1NKZ0"/>
<comment type="caution">
    <text evidence="1">The sequence shown here is derived from an EMBL/GenBank/DDBJ whole genome shotgun (WGS) entry which is preliminary data.</text>
</comment>
<reference evidence="1 2" key="1">
    <citation type="journal article" date="2024" name="BMC Genomics">
        <title>De novo assembly and annotation of Popillia japonica's genome with initial clues to its potential as an invasive pest.</title>
        <authorList>
            <person name="Cucini C."/>
            <person name="Boschi S."/>
            <person name="Funari R."/>
            <person name="Cardaioli E."/>
            <person name="Iannotti N."/>
            <person name="Marturano G."/>
            <person name="Paoli F."/>
            <person name="Bruttini M."/>
            <person name="Carapelli A."/>
            <person name="Frati F."/>
            <person name="Nardi F."/>
        </authorList>
    </citation>
    <scope>NUCLEOTIDE SEQUENCE [LARGE SCALE GENOMIC DNA]</scope>
    <source>
        <strain evidence="1">DMR45628</strain>
    </source>
</reference>
<organism evidence="1 2">
    <name type="scientific">Popillia japonica</name>
    <name type="common">Japanese beetle</name>
    <dbReference type="NCBI Taxonomy" id="7064"/>
    <lineage>
        <taxon>Eukaryota</taxon>
        <taxon>Metazoa</taxon>
        <taxon>Ecdysozoa</taxon>
        <taxon>Arthropoda</taxon>
        <taxon>Hexapoda</taxon>
        <taxon>Insecta</taxon>
        <taxon>Pterygota</taxon>
        <taxon>Neoptera</taxon>
        <taxon>Endopterygota</taxon>
        <taxon>Coleoptera</taxon>
        <taxon>Polyphaga</taxon>
        <taxon>Scarabaeiformia</taxon>
        <taxon>Scarabaeidae</taxon>
        <taxon>Rutelinae</taxon>
        <taxon>Popillia</taxon>
    </lineage>
</organism>
<evidence type="ECO:0000313" key="2">
    <source>
        <dbReference type="Proteomes" id="UP001458880"/>
    </source>
</evidence>
<name>A0AAW1NKZ0_POPJA</name>
<gene>
    <name evidence="1" type="ORF">QE152_g172</name>
</gene>
<keyword evidence="2" id="KW-1185">Reference proteome</keyword>
<protein>
    <submittedName>
        <fullName evidence="1">Uncharacterized protein</fullName>
    </submittedName>
</protein>
<dbReference type="EMBL" id="JASPKY010000001">
    <property type="protein sequence ID" value="KAK9759278.1"/>
    <property type="molecule type" value="Genomic_DNA"/>
</dbReference>
<evidence type="ECO:0000313" key="1">
    <source>
        <dbReference type="EMBL" id="KAK9759278.1"/>
    </source>
</evidence>
<sequence length="149" mass="16837">MQEVRILISSRSDHCSLSHLANMRNTMETYFQGVTHWTDDHFKFSILVFFGSYWTWTVSAGWCSKLLPAFFLNLHGVSNRNRDKNNLGKTNTVSPQRLAMILVMDGQGQVKNNLGKTNTVSPQRLAMILVMDGQGQVSKISRAEKSAML</sequence>